<name>A0A855X1G2_9BACT</name>
<accession>A0A855X1G2</accession>
<dbReference type="InterPro" id="IPR036010">
    <property type="entry name" value="2Fe-2S_ferredoxin-like_sf"/>
</dbReference>
<sequence length="52" mass="5781">MKPVTMTINGKLVRATQGEYLLGVLRRQKIEVPALCHHEAVEPYGGCRLCTV</sequence>
<dbReference type="Proteomes" id="UP000250918">
    <property type="component" value="Unassembled WGS sequence"/>
</dbReference>
<feature type="non-terminal residue" evidence="1">
    <location>
        <position position="52"/>
    </location>
</feature>
<reference evidence="1 2" key="1">
    <citation type="journal article" date="2018" name="ISME J.">
        <title>A methanotrophic archaeon couples anaerobic oxidation of methane to Fe(III) reduction.</title>
        <authorList>
            <person name="Cai C."/>
            <person name="Leu A.O."/>
            <person name="Xie G.J."/>
            <person name="Guo J."/>
            <person name="Feng Y."/>
            <person name="Zhao J.X."/>
            <person name="Tyson G.W."/>
            <person name="Yuan Z."/>
            <person name="Hu S."/>
        </authorList>
    </citation>
    <scope>NUCLEOTIDE SEQUENCE [LARGE SCALE GENOMIC DNA]</scope>
    <source>
        <strain evidence="1">FeB_12</strain>
    </source>
</reference>
<dbReference type="Gene3D" id="3.10.20.740">
    <property type="match status" value="1"/>
</dbReference>
<dbReference type="AlphaFoldDB" id="A0A855X1G2"/>
<evidence type="ECO:0000313" key="2">
    <source>
        <dbReference type="Proteomes" id="UP000250918"/>
    </source>
</evidence>
<dbReference type="SUPFAM" id="SSF54292">
    <property type="entry name" value="2Fe-2S ferredoxin-like"/>
    <property type="match status" value="1"/>
</dbReference>
<proteinExistence type="predicted"/>
<organism evidence="1 2">
    <name type="scientific">candidate division GN15 bacterium</name>
    <dbReference type="NCBI Taxonomy" id="2072418"/>
    <lineage>
        <taxon>Bacteria</taxon>
        <taxon>candidate division GN15</taxon>
    </lineage>
</organism>
<gene>
    <name evidence="1" type="ORF">C3F09_06840</name>
</gene>
<dbReference type="EMBL" id="PQAP01000088">
    <property type="protein sequence ID" value="PWB72346.1"/>
    <property type="molecule type" value="Genomic_DNA"/>
</dbReference>
<protein>
    <recommendedName>
        <fullName evidence="3">2Fe-2S iron-sulfur cluster binding domain-containing protein</fullName>
    </recommendedName>
</protein>
<dbReference type="Pfam" id="PF13510">
    <property type="entry name" value="Fer2_4"/>
    <property type="match status" value="1"/>
</dbReference>
<dbReference type="GO" id="GO:0051536">
    <property type="term" value="F:iron-sulfur cluster binding"/>
    <property type="evidence" value="ECO:0007669"/>
    <property type="project" value="InterPro"/>
</dbReference>
<evidence type="ECO:0000313" key="1">
    <source>
        <dbReference type="EMBL" id="PWB72346.1"/>
    </source>
</evidence>
<comment type="caution">
    <text evidence="1">The sequence shown here is derived from an EMBL/GenBank/DDBJ whole genome shotgun (WGS) entry which is preliminary data.</text>
</comment>
<evidence type="ECO:0008006" key="3">
    <source>
        <dbReference type="Google" id="ProtNLM"/>
    </source>
</evidence>